<evidence type="ECO:0000259" key="1">
    <source>
        <dbReference type="Pfam" id="PF08241"/>
    </source>
</evidence>
<organism evidence="2 3">
    <name type="scientific">Corynebacterium gallinarum</name>
    <dbReference type="NCBI Taxonomy" id="2762214"/>
    <lineage>
        <taxon>Bacteria</taxon>
        <taxon>Bacillati</taxon>
        <taxon>Actinomycetota</taxon>
        <taxon>Actinomycetes</taxon>
        <taxon>Mycobacteriales</taxon>
        <taxon>Corynebacteriaceae</taxon>
        <taxon>Corynebacterium</taxon>
    </lineage>
</organism>
<comment type="caution">
    <text evidence="2">The sequence shown here is derived from an EMBL/GenBank/DDBJ whole genome shotgun (WGS) entry which is preliminary data.</text>
</comment>
<gene>
    <name evidence="2" type="ORF">H9627_07775</name>
</gene>
<dbReference type="SUPFAM" id="SSF53335">
    <property type="entry name" value="S-adenosyl-L-methionine-dependent methyltransferases"/>
    <property type="match status" value="1"/>
</dbReference>
<dbReference type="Gene3D" id="3.40.50.150">
    <property type="entry name" value="Vaccinia Virus protein VP39"/>
    <property type="match status" value="1"/>
</dbReference>
<keyword evidence="2" id="KW-0489">Methyltransferase</keyword>
<dbReference type="InterPro" id="IPR029063">
    <property type="entry name" value="SAM-dependent_MTases_sf"/>
</dbReference>
<reference evidence="2 3" key="1">
    <citation type="submission" date="2020-08" db="EMBL/GenBank/DDBJ databases">
        <title>A Genomic Blueprint of the Chicken Gut Microbiome.</title>
        <authorList>
            <person name="Gilroy R."/>
            <person name="Ravi A."/>
            <person name="Getino M."/>
            <person name="Pursley I."/>
            <person name="Horton D.L."/>
            <person name="Alikhan N.-F."/>
            <person name="Baker D."/>
            <person name="Gharbi K."/>
            <person name="Hall N."/>
            <person name="Watson M."/>
            <person name="Adriaenssens E.M."/>
            <person name="Foster-Nyarko E."/>
            <person name="Jarju S."/>
            <person name="Secka A."/>
            <person name="Antonio M."/>
            <person name="Oren A."/>
            <person name="Chaudhuri R."/>
            <person name="La Ragione R.M."/>
            <person name="Hildebrand F."/>
            <person name="Pallen M.J."/>
        </authorList>
    </citation>
    <scope>NUCLEOTIDE SEQUENCE [LARGE SCALE GENOMIC DNA]</scope>
    <source>
        <strain evidence="2 3">Sa1YVA5</strain>
    </source>
</reference>
<dbReference type="Proteomes" id="UP000650224">
    <property type="component" value="Unassembled WGS sequence"/>
</dbReference>
<dbReference type="AlphaFoldDB" id="A0A8I0HJF5"/>
<name>A0A8I0HJF5_9CORY</name>
<dbReference type="CDD" id="cd02440">
    <property type="entry name" value="AdoMet_MTases"/>
    <property type="match status" value="1"/>
</dbReference>
<evidence type="ECO:0000313" key="2">
    <source>
        <dbReference type="EMBL" id="MBD8030220.1"/>
    </source>
</evidence>
<accession>A0A8I0HJF5</accession>
<keyword evidence="2" id="KW-0808">Transferase</keyword>
<dbReference type="PANTHER" id="PTHR43591">
    <property type="entry name" value="METHYLTRANSFERASE"/>
    <property type="match status" value="1"/>
</dbReference>
<evidence type="ECO:0000313" key="3">
    <source>
        <dbReference type="Proteomes" id="UP000650224"/>
    </source>
</evidence>
<dbReference type="Pfam" id="PF08241">
    <property type="entry name" value="Methyltransf_11"/>
    <property type="match status" value="1"/>
</dbReference>
<dbReference type="InterPro" id="IPR013216">
    <property type="entry name" value="Methyltransf_11"/>
</dbReference>
<feature type="domain" description="Methyltransferase type 11" evidence="1">
    <location>
        <begin position="70"/>
        <end position="159"/>
    </location>
</feature>
<dbReference type="GO" id="GO:0032259">
    <property type="term" value="P:methylation"/>
    <property type="evidence" value="ECO:0007669"/>
    <property type="project" value="UniProtKB-KW"/>
</dbReference>
<keyword evidence="3" id="KW-1185">Reference proteome</keyword>
<protein>
    <submittedName>
        <fullName evidence="2">Class I SAM-dependent methyltransferase</fullName>
    </submittedName>
</protein>
<proteinExistence type="predicted"/>
<dbReference type="GO" id="GO:0008757">
    <property type="term" value="F:S-adenosylmethionine-dependent methyltransferase activity"/>
    <property type="evidence" value="ECO:0007669"/>
    <property type="project" value="InterPro"/>
</dbReference>
<dbReference type="EMBL" id="JACSPR010000004">
    <property type="protein sequence ID" value="MBD8030220.1"/>
    <property type="molecule type" value="Genomic_DNA"/>
</dbReference>
<sequence length="261" mass="29080">MDPQLRLPRTRRFATLRRAVGLLRDFRFEQTRPDIFYGNLATDTAELVDALLTDIRGTSGTSALNGQLILDVGGGPGYFAESFHKRGATYLSVEPDVGEMSAAGIDVAGSVRGSGMDLPFLDEIFDVVYSSNVAEHVDKPWRMGEEMLRVARPGGVVILSYTIWLGPFGGHETGLWEHYVGGHFARRRYEHKHGHPPKNVFGESLFNVSCAEGLTWGREVDGARLIAALPRYHPAWAWWMVKVPVLREFLVSNLVLVLEKT</sequence>